<sequence>MSEDPCIVQAAQIRAMLFVLGIDKLMGEVRAVWVALKQSETTLLAAAGVTNYCVCVIESLAAELILALPYVATLDGIGILLWTDTLRLLLERTELGLSEALVMCFKVRPCKLVLLL</sequence>
<dbReference type="AlphaFoldDB" id="T0RNU7"/>
<reference evidence="1 2" key="1">
    <citation type="submission" date="2012-04" db="EMBL/GenBank/DDBJ databases">
        <title>The Genome Sequence of Saprolegnia declina VS20.</title>
        <authorList>
            <consortium name="The Broad Institute Genome Sequencing Platform"/>
            <person name="Russ C."/>
            <person name="Nusbaum C."/>
            <person name="Tyler B."/>
            <person name="van West P."/>
            <person name="Dieguez-Uribeondo J."/>
            <person name="de Bruijn I."/>
            <person name="Tripathy S."/>
            <person name="Jiang R."/>
            <person name="Young S.K."/>
            <person name="Zeng Q."/>
            <person name="Gargeya S."/>
            <person name="Fitzgerald M."/>
            <person name="Haas B."/>
            <person name="Abouelleil A."/>
            <person name="Alvarado L."/>
            <person name="Arachchi H.M."/>
            <person name="Berlin A."/>
            <person name="Chapman S.B."/>
            <person name="Goldberg J."/>
            <person name="Griggs A."/>
            <person name="Gujja S."/>
            <person name="Hansen M."/>
            <person name="Howarth C."/>
            <person name="Imamovic A."/>
            <person name="Larimer J."/>
            <person name="McCowen C."/>
            <person name="Montmayeur A."/>
            <person name="Murphy C."/>
            <person name="Neiman D."/>
            <person name="Pearson M."/>
            <person name="Priest M."/>
            <person name="Roberts A."/>
            <person name="Saif S."/>
            <person name="Shea T."/>
            <person name="Sisk P."/>
            <person name="Sykes S."/>
            <person name="Wortman J."/>
            <person name="Nusbaum C."/>
            <person name="Birren B."/>
        </authorList>
    </citation>
    <scope>NUCLEOTIDE SEQUENCE [LARGE SCALE GENOMIC DNA]</scope>
    <source>
        <strain evidence="1 2">VS20</strain>
    </source>
</reference>
<proteinExistence type="predicted"/>
<dbReference type="VEuPathDB" id="FungiDB:SDRG_10518"/>
<dbReference type="RefSeq" id="XP_008614734.1">
    <property type="nucleotide sequence ID" value="XM_008616512.1"/>
</dbReference>
<dbReference type="Proteomes" id="UP000030762">
    <property type="component" value="Unassembled WGS sequence"/>
</dbReference>
<evidence type="ECO:0000313" key="2">
    <source>
        <dbReference type="Proteomes" id="UP000030762"/>
    </source>
</evidence>
<name>T0RNU7_SAPDV</name>
<protein>
    <submittedName>
        <fullName evidence="1">Uncharacterized protein</fullName>
    </submittedName>
</protein>
<dbReference type="EMBL" id="JH767167">
    <property type="protein sequence ID" value="EQC31727.1"/>
    <property type="molecule type" value="Genomic_DNA"/>
</dbReference>
<keyword evidence="2" id="KW-1185">Reference proteome</keyword>
<accession>T0RNU7</accession>
<evidence type="ECO:0000313" key="1">
    <source>
        <dbReference type="EMBL" id="EQC31727.1"/>
    </source>
</evidence>
<dbReference type="InParanoid" id="T0RNU7"/>
<organism evidence="1 2">
    <name type="scientific">Saprolegnia diclina (strain VS20)</name>
    <dbReference type="NCBI Taxonomy" id="1156394"/>
    <lineage>
        <taxon>Eukaryota</taxon>
        <taxon>Sar</taxon>
        <taxon>Stramenopiles</taxon>
        <taxon>Oomycota</taxon>
        <taxon>Saprolegniomycetes</taxon>
        <taxon>Saprolegniales</taxon>
        <taxon>Saprolegniaceae</taxon>
        <taxon>Saprolegnia</taxon>
    </lineage>
</organism>
<gene>
    <name evidence="1" type="ORF">SDRG_10518</name>
</gene>
<dbReference type="GeneID" id="19951245"/>